<proteinExistence type="inferred from homology"/>
<name>A0A3R7P7I3_9TRYP</name>
<dbReference type="GO" id="GO:0060271">
    <property type="term" value="P:cilium assembly"/>
    <property type="evidence" value="ECO:0007669"/>
    <property type="project" value="TreeGrafter"/>
</dbReference>
<evidence type="ECO:0000256" key="5">
    <source>
        <dbReference type="ARBA" id="ARBA00022794"/>
    </source>
</evidence>
<evidence type="ECO:0000256" key="7">
    <source>
        <dbReference type="ARBA" id="ARBA00023069"/>
    </source>
</evidence>
<dbReference type="SUPFAM" id="SSF52821">
    <property type="entry name" value="Rhodanese/Cell cycle control phosphatase"/>
    <property type="match status" value="1"/>
</dbReference>
<dbReference type="PANTHER" id="PTHR44390">
    <property type="entry name" value="CENTROSOMAL PROTEIN OF 41 KDA"/>
    <property type="match status" value="1"/>
</dbReference>
<feature type="compositionally biased region" description="Polar residues" evidence="11">
    <location>
        <begin position="267"/>
        <end position="277"/>
    </location>
</feature>
<evidence type="ECO:0000256" key="12">
    <source>
        <dbReference type="SAM" id="Phobius"/>
    </source>
</evidence>
<feature type="domain" description="Rhodanese" evidence="13">
    <location>
        <begin position="129"/>
        <end position="228"/>
    </location>
</feature>
<keyword evidence="5" id="KW-0970">Cilium biogenesis/degradation</keyword>
<dbReference type="SMART" id="SM00450">
    <property type="entry name" value="RHOD"/>
    <property type="match status" value="1"/>
</dbReference>
<dbReference type="EMBL" id="MKKU01000223">
    <property type="protein sequence ID" value="RNF18739.1"/>
    <property type="molecule type" value="Genomic_DNA"/>
</dbReference>
<keyword evidence="8" id="KW-0206">Cytoskeleton</keyword>
<dbReference type="RefSeq" id="XP_029228592.1">
    <property type="nucleotide sequence ID" value="XM_029371391.1"/>
</dbReference>
<keyword evidence="15" id="KW-1185">Reference proteome</keyword>
<evidence type="ECO:0000256" key="11">
    <source>
        <dbReference type="SAM" id="MobiDB-lite"/>
    </source>
</evidence>
<dbReference type="GO" id="GO:0015031">
    <property type="term" value="P:protein transport"/>
    <property type="evidence" value="ECO:0007669"/>
    <property type="project" value="UniProtKB-KW"/>
</dbReference>
<evidence type="ECO:0000313" key="15">
    <source>
        <dbReference type="Proteomes" id="UP000284403"/>
    </source>
</evidence>
<dbReference type="GO" id="GO:0036064">
    <property type="term" value="C:ciliary basal body"/>
    <property type="evidence" value="ECO:0007669"/>
    <property type="project" value="TreeGrafter"/>
</dbReference>
<keyword evidence="12" id="KW-0812">Transmembrane</keyword>
<comment type="caution">
    <text evidence="14">The sequence shown here is derived from an EMBL/GenBank/DDBJ whole genome shotgun (WGS) entry which is preliminary data.</text>
</comment>
<dbReference type="InterPro" id="IPR051889">
    <property type="entry name" value="CEP41"/>
</dbReference>
<comment type="similarity">
    <text evidence="10">Belongs to the CEP41 family.</text>
</comment>
<keyword evidence="6" id="KW-0653">Protein transport</keyword>
<evidence type="ECO:0000256" key="2">
    <source>
        <dbReference type="ARBA" id="ARBA00004300"/>
    </source>
</evidence>
<organism evidence="14 15">
    <name type="scientific">Trypanosoma conorhini</name>
    <dbReference type="NCBI Taxonomy" id="83891"/>
    <lineage>
        <taxon>Eukaryota</taxon>
        <taxon>Discoba</taxon>
        <taxon>Euglenozoa</taxon>
        <taxon>Kinetoplastea</taxon>
        <taxon>Metakinetoplastina</taxon>
        <taxon>Trypanosomatida</taxon>
        <taxon>Trypanosomatidae</taxon>
        <taxon>Trypanosoma</taxon>
    </lineage>
</organism>
<reference evidence="14 15" key="1">
    <citation type="journal article" date="2018" name="BMC Genomics">
        <title>Genomic comparison of Trypanosoma conorhini and Trypanosoma rangeli to Trypanosoma cruzi strains of high and low virulence.</title>
        <authorList>
            <person name="Bradwell K.R."/>
            <person name="Koparde V.N."/>
            <person name="Matveyev A.V."/>
            <person name="Serrano M.G."/>
            <person name="Alves J.M."/>
            <person name="Parikh H."/>
            <person name="Huang B."/>
            <person name="Lee V."/>
            <person name="Espinosa-Alvarez O."/>
            <person name="Ortiz P.A."/>
            <person name="Costa-Martins A.G."/>
            <person name="Teixeira M.M."/>
            <person name="Buck G.A."/>
        </authorList>
    </citation>
    <scope>NUCLEOTIDE SEQUENCE [LARGE SCALE GENOMIC DNA]</scope>
    <source>
        <strain evidence="14 15">025E</strain>
    </source>
</reference>
<feature type="compositionally biased region" description="Polar residues" evidence="11">
    <location>
        <begin position="251"/>
        <end position="260"/>
    </location>
</feature>
<keyword evidence="4" id="KW-0963">Cytoplasm</keyword>
<evidence type="ECO:0000256" key="6">
    <source>
        <dbReference type="ARBA" id="ARBA00022927"/>
    </source>
</evidence>
<dbReference type="InterPro" id="IPR036873">
    <property type="entry name" value="Rhodanese-like_dom_sf"/>
</dbReference>
<keyword evidence="7" id="KW-0969">Cilium</keyword>
<sequence length="277" mass="31658">MNLCRVLPWALLLLVVLVLSGWWRGAKMSVREAIGEKDFLLRRTPANPKYENVKAVVESGLTLEVARLMKRAGPNIRRHTGESFLRMRPNVLAEYILRLKKQEEAKNGRESDGGFAYPMDEYKPSNAKPEKEYLILDVRSEEEYKACHIEGALHYPKRRMVHAINPLLPEMFEFKNKENKYIVVYDIEEELTVGQSVAMILFEKGIDNVVVLTGGLREFVQDYASLIVGQSPVPIIPRDTRLQKRAEALSTARSETQRSVLSHKPKSLSNSLAKPRR</sequence>
<dbReference type="GeneID" id="40318092"/>
<feature type="transmembrane region" description="Helical" evidence="12">
    <location>
        <begin position="6"/>
        <end position="23"/>
    </location>
</feature>
<dbReference type="OrthoDB" id="70250at2759"/>
<dbReference type="PROSITE" id="PS50206">
    <property type="entry name" value="RHODANESE_3"/>
    <property type="match status" value="1"/>
</dbReference>
<dbReference type="InterPro" id="IPR001763">
    <property type="entry name" value="Rhodanese-like_dom"/>
</dbReference>
<dbReference type="FunFam" id="3.40.250.10:FF:000123">
    <property type="entry name" value="Rhodanese-like domain containing protein, putative"/>
    <property type="match status" value="1"/>
</dbReference>
<keyword evidence="3" id="KW-0813">Transport</keyword>
<evidence type="ECO:0000259" key="13">
    <source>
        <dbReference type="PROSITE" id="PS50206"/>
    </source>
</evidence>
<dbReference type="Proteomes" id="UP000284403">
    <property type="component" value="Unassembled WGS sequence"/>
</dbReference>
<dbReference type="Pfam" id="PF00581">
    <property type="entry name" value="Rhodanese"/>
    <property type="match status" value="1"/>
</dbReference>
<keyword evidence="12" id="KW-1133">Transmembrane helix</keyword>
<dbReference type="CDD" id="cd00158">
    <property type="entry name" value="RHOD"/>
    <property type="match status" value="1"/>
</dbReference>
<gene>
    <name evidence="14" type="ORF">Tco025E_04481</name>
</gene>
<evidence type="ECO:0000256" key="3">
    <source>
        <dbReference type="ARBA" id="ARBA00022448"/>
    </source>
</evidence>
<evidence type="ECO:0000256" key="10">
    <source>
        <dbReference type="ARBA" id="ARBA00038465"/>
    </source>
</evidence>
<evidence type="ECO:0000256" key="4">
    <source>
        <dbReference type="ARBA" id="ARBA00022490"/>
    </source>
</evidence>
<evidence type="ECO:0000256" key="1">
    <source>
        <dbReference type="ARBA" id="ARBA00004120"/>
    </source>
</evidence>
<feature type="region of interest" description="Disordered" evidence="11">
    <location>
        <begin position="248"/>
        <end position="277"/>
    </location>
</feature>
<dbReference type="GO" id="GO:0005813">
    <property type="term" value="C:centrosome"/>
    <property type="evidence" value="ECO:0007669"/>
    <property type="project" value="UniProtKB-SubCell"/>
</dbReference>
<keyword evidence="9" id="KW-0966">Cell projection</keyword>
<comment type="subcellular location">
    <subcellularLocation>
        <location evidence="1">Cytoplasm</location>
        <location evidence="1">Cytoskeleton</location>
        <location evidence="1">Cilium basal body</location>
    </subcellularLocation>
    <subcellularLocation>
        <location evidence="2">Cytoplasm</location>
        <location evidence="2">Cytoskeleton</location>
        <location evidence="2">Microtubule organizing center</location>
        <location evidence="2">Centrosome</location>
    </subcellularLocation>
</comment>
<evidence type="ECO:0000256" key="8">
    <source>
        <dbReference type="ARBA" id="ARBA00023212"/>
    </source>
</evidence>
<dbReference type="AlphaFoldDB" id="A0A3R7P7I3"/>
<evidence type="ECO:0000313" key="14">
    <source>
        <dbReference type="EMBL" id="RNF18739.1"/>
    </source>
</evidence>
<protein>
    <submittedName>
        <fullName evidence="14">Testis specific, 14</fullName>
    </submittedName>
</protein>
<dbReference type="Gene3D" id="3.40.250.10">
    <property type="entry name" value="Rhodanese-like domain"/>
    <property type="match status" value="1"/>
</dbReference>
<dbReference type="PANTHER" id="PTHR44390:SF1">
    <property type="entry name" value="CENTROSOMAL PROTEIN OF 41 KDA"/>
    <property type="match status" value="1"/>
</dbReference>
<accession>A0A3R7P7I3</accession>
<evidence type="ECO:0000256" key="9">
    <source>
        <dbReference type="ARBA" id="ARBA00023273"/>
    </source>
</evidence>
<keyword evidence="12" id="KW-0472">Membrane</keyword>